<evidence type="ECO:0000256" key="9">
    <source>
        <dbReference type="ARBA" id="ARBA00022801"/>
    </source>
</evidence>
<dbReference type="PANTHER" id="PTHR32004">
    <property type="entry name" value="TRNA LIGASE"/>
    <property type="match status" value="1"/>
</dbReference>
<organism evidence="21 22">
    <name type="scientific">Saccharomyces mikatae IFO 1815</name>
    <dbReference type="NCBI Taxonomy" id="226126"/>
    <lineage>
        <taxon>Eukaryota</taxon>
        <taxon>Fungi</taxon>
        <taxon>Dikarya</taxon>
        <taxon>Ascomycota</taxon>
        <taxon>Saccharomycotina</taxon>
        <taxon>Saccharomycetes</taxon>
        <taxon>Saccharomycetales</taxon>
        <taxon>Saccharomycetaceae</taxon>
        <taxon>Saccharomyces</taxon>
    </lineage>
</organism>
<dbReference type="AlphaFoldDB" id="A0AA35IQI9"/>
<dbReference type="PANTHER" id="PTHR32004:SF1">
    <property type="entry name" value="TRNA LIGASE"/>
    <property type="match status" value="1"/>
</dbReference>
<evidence type="ECO:0000259" key="19">
    <source>
        <dbReference type="Pfam" id="PF08303"/>
    </source>
</evidence>
<evidence type="ECO:0000256" key="13">
    <source>
        <dbReference type="ARBA" id="ARBA00055002"/>
    </source>
</evidence>
<dbReference type="InterPro" id="IPR012387">
    <property type="entry name" value="Trl1_fun"/>
</dbReference>
<feature type="active site" description="N6-AMP-lysine intermediate" evidence="17">
    <location>
        <position position="114"/>
    </location>
</feature>
<dbReference type="FunFam" id="3.40.50.300:FF:001934">
    <property type="entry name" value="tRNA ligase"/>
    <property type="match status" value="1"/>
</dbReference>
<keyword evidence="6" id="KW-0547">Nucleotide-binding</keyword>
<evidence type="ECO:0000256" key="6">
    <source>
        <dbReference type="ARBA" id="ARBA00022741"/>
    </source>
</evidence>
<dbReference type="EC" id="6.5.1.3" evidence="1 16"/>
<keyword evidence="22" id="KW-1185">Reference proteome</keyword>
<keyword evidence="9" id="KW-0378">Hydrolase</keyword>
<proteinExistence type="inferred from homology"/>
<dbReference type="GO" id="GO:0006388">
    <property type="term" value="P:tRNA splicing, via endonucleolytic cleavage and ligation"/>
    <property type="evidence" value="ECO:0007669"/>
    <property type="project" value="UniProtKB-UniRule"/>
</dbReference>
<reference evidence="21" key="1">
    <citation type="submission" date="2022-10" db="EMBL/GenBank/DDBJ databases">
        <authorList>
            <person name="Byrne P K."/>
        </authorList>
    </citation>
    <scope>NUCLEOTIDE SEQUENCE</scope>
    <source>
        <strain evidence="21">IFO1815</strain>
    </source>
</reference>
<protein>
    <recommendedName>
        <fullName evidence="15 16">tRNA ligase</fullName>
        <ecNumber evidence="1 16">6.5.1.3</ecNumber>
    </recommendedName>
</protein>
<evidence type="ECO:0000256" key="1">
    <source>
        <dbReference type="ARBA" id="ARBA00012724"/>
    </source>
</evidence>
<sequence>MPSPYNDKRTVAKLVSDLEKAEKLSGRGKAYKRVCNLSHSTKKVVSWKFNEWDYGKNNITLPCNARGLFISDDATNPVIVARGYDKFFNVGEVNFTKWQWIEENCTGPYDVTIKANGCIIFISGLEDGTLVVCSKHSTGPREDVDRNHAEAGEKQLLKQLTERSIDPSDFARMLYTYNITAVTEYCDDSFEEHILEYPLEKAGLYLHGVNVNEAEFETWSMKDVSQLAYKYGFKHTQSFTLNTLKDLKEFLENCSTSGSFQGQEIEGFVIRCHLENTGKPFFFKFKFEEPYLMYRQWREVTKDYISKKSRLFKFKKHKFITNKYLDFIIPILESSPKICEDYMKGFGVIELRNKFLQSYGMSGLEILNHEKVVELELRNAIDYEKVDEHTKFLIFPISVIGCGKTTTSQTLVNLFPESWGHIQNDDITGKDKSQLMKKSLELLSKKEVKCVIVDRNNHQFRERQQLFDWLDELKEDYLAYDTNIKVIGVSFAPYDKLPEIKDITMRRVINRGNNHQSIKWDELGEKKVVGIMSGFLKRYQPVSLRRSPDNMFDLMVELDFGEVDSSLTNAKQILSEIHKAYPILIPEIPKDDEIDASFRKSLDYKPTVQKRVGKSNCNQPKTPKLIKPTYISAKIESYDEIIDLARQGIANIAELSQQFEDLLTSGKFQNELHITLGHVMSSREKEGKRMWKSFCKRYTDQITKYNDRLIENTAGTSINQGKSVETTDKLKFRLKKLCWDQKIIAIVVELSGGEGGCIIDSNGDNVKELYCQNKVPHITLCKLGSDVKAVYSNVLCEKVELNEIDERVKVVKLNNAKEFAAHVYLNM</sequence>
<dbReference type="Proteomes" id="UP001161438">
    <property type="component" value="Chromosome 10"/>
</dbReference>
<keyword evidence="3" id="KW-0808">Transferase</keyword>
<comment type="catalytic activity">
    <reaction evidence="12 16">
        <text>ATP + (ribonucleotide)n-3'-hydroxyl + 5'-phospho-(ribonucleotide)m = (ribonucleotide)n+m + AMP + diphosphate.</text>
        <dbReference type="EC" id="6.5.1.3"/>
    </reaction>
</comment>
<evidence type="ECO:0000256" key="15">
    <source>
        <dbReference type="ARBA" id="ARBA00073988"/>
    </source>
</evidence>
<accession>A0AA35IQI9</accession>
<gene>
    <name evidence="21" type="primary">SMKI10G1240</name>
    <name evidence="21" type="ORF">SMKI_10G1240</name>
</gene>
<evidence type="ECO:0000256" key="11">
    <source>
        <dbReference type="ARBA" id="ARBA00023268"/>
    </source>
</evidence>
<dbReference type="Gene3D" id="3.40.50.300">
    <property type="entry name" value="P-loop containing nucleotide triphosphate hydrolases"/>
    <property type="match status" value="1"/>
</dbReference>
<evidence type="ECO:0000256" key="14">
    <source>
        <dbReference type="ARBA" id="ARBA00061627"/>
    </source>
</evidence>
<keyword evidence="4 16" id="KW-0819">tRNA processing</keyword>
<dbReference type="InterPro" id="IPR027417">
    <property type="entry name" value="P-loop_NTPase"/>
</dbReference>
<dbReference type="PIRSF" id="PIRSF019634">
    <property type="entry name" value="tRNA_lig_yeast"/>
    <property type="match status" value="1"/>
</dbReference>
<evidence type="ECO:0000256" key="4">
    <source>
        <dbReference type="ARBA" id="ARBA00022694"/>
    </source>
</evidence>
<dbReference type="Pfam" id="PF08302">
    <property type="entry name" value="tRNA_lig_CPD"/>
    <property type="match status" value="1"/>
</dbReference>
<dbReference type="RefSeq" id="XP_056077458.1">
    <property type="nucleotide sequence ID" value="XM_056223439.1"/>
</dbReference>
<feature type="domain" description="T4 RNA ligase 1-like N-terminal" evidence="20">
    <location>
        <begin position="64"/>
        <end position="292"/>
    </location>
</feature>
<dbReference type="SUPFAM" id="SSF52540">
    <property type="entry name" value="P-loop containing nucleoside triphosphate hydrolases"/>
    <property type="match status" value="1"/>
</dbReference>
<evidence type="ECO:0000256" key="12">
    <source>
        <dbReference type="ARBA" id="ARBA00034038"/>
    </source>
</evidence>
<evidence type="ECO:0000256" key="8">
    <source>
        <dbReference type="ARBA" id="ARBA00022777"/>
    </source>
</evidence>
<name>A0AA35IQI9_SACMI</name>
<dbReference type="GO" id="GO:0051730">
    <property type="term" value="F:GTP-dependent polyribonucleotide 5'-hydroxyl-kinase activity"/>
    <property type="evidence" value="ECO:0007669"/>
    <property type="project" value="InterPro"/>
</dbReference>
<evidence type="ECO:0000313" key="22">
    <source>
        <dbReference type="Proteomes" id="UP001161438"/>
    </source>
</evidence>
<keyword evidence="10" id="KW-0067">ATP-binding</keyword>
<dbReference type="GeneID" id="80919154"/>
<keyword evidence="7" id="KW-0255">Endonuclease</keyword>
<dbReference type="GO" id="GO:0003972">
    <property type="term" value="F:RNA ligase (ATP) activity"/>
    <property type="evidence" value="ECO:0007669"/>
    <property type="project" value="UniProtKB-UniRule"/>
</dbReference>
<comment type="similarity">
    <text evidence="14 16">Belongs to the TRL1 family.</text>
</comment>
<evidence type="ECO:0000256" key="5">
    <source>
        <dbReference type="ARBA" id="ARBA00022722"/>
    </source>
</evidence>
<evidence type="ECO:0000256" key="7">
    <source>
        <dbReference type="ARBA" id="ARBA00022759"/>
    </source>
</evidence>
<keyword evidence="5" id="KW-0540">Nuclease</keyword>
<dbReference type="Pfam" id="PF08303">
    <property type="entry name" value="tRNA_lig_kinase"/>
    <property type="match status" value="1"/>
</dbReference>
<dbReference type="GO" id="GO:0005634">
    <property type="term" value="C:nucleus"/>
    <property type="evidence" value="ECO:0007669"/>
    <property type="project" value="TreeGrafter"/>
</dbReference>
<evidence type="ECO:0000256" key="16">
    <source>
        <dbReference type="PIRNR" id="PIRNR019634"/>
    </source>
</evidence>
<dbReference type="GO" id="GO:0005524">
    <property type="term" value="F:ATP binding"/>
    <property type="evidence" value="ECO:0007669"/>
    <property type="project" value="UniProtKB-UniRule"/>
</dbReference>
<evidence type="ECO:0000313" key="21">
    <source>
        <dbReference type="EMBL" id="CAI4034337.1"/>
    </source>
</evidence>
<keyword evidence="11" id="KW-0511">Multifunctional enzyme</keyword>
<comment type="function">
    <text evidence="13">One of the two proteins required for the splicing of precursor tRNA molecules containing introns. The ligation activity requires three enzymatic activities: phosphorylation of the 5' terminus of the 3' half-tRNA in the presence of ATP, opening of the 2'3'-cyclic phosphodiester bond of the 5' half-tRNA leaving a 2'-phosphomonoester and ligation of the two tRNA halves in an ATP-dependent reaction.</text>
</comment>
<dbReference type="EMBL" id="OX365766">
    <property type="protein sequence ID" value="CAI4034337.1"/>
    <property type="molecule type" value="Genomic_DNA"/>
</dbReference>
<evidence type="ECO:0000259" key="20">
    <source>
        <dbReference type="Pfam" id="PF09511"/>
    </source>
</evidence>
<feature type="domain" description="tRNA ligase kinase" evidence="19">
    <location>
        <begin position="393"/>
        <end position="560"/>
    </location>
</feature>
<dbReference type="GO" id="GO:0008081">
    <property type="term" value="F:phosphoric diester hydrolase activity"/>
    <property type="evidence" value="ECO:0007669"/>
    <property type="project" value="InterPro"/>
</dbReference>
<dbReference type="InterPro" id="IPR015965">
    <property type="entry name" value="tRNA_lig_PDEase"/>
</dbReference>
<dbReference type="InterPro" id="IPR015966">
    <property type="entry name" value="tRNA_lig_kin_fungi"/>
</dbReference>
<evidence type="ECO:0000256" key="2">
    <source>
        <dbReference type="ARBA" id="ARBA00022598"/>
    </source>
</evidence>
<evidence type="ECO:0000256" key="10">
    <source>
        <dbReference type="ARBA" id="ARBA00022840"/>
    </source>
</evidence>
<evidence type="ECO:0000256" key="3">
    <source>
        <dbReference type="ARBA" id="ARBA00022679"/>
    </source>
</evidence>
<evidence type="ECO:0000256" key="17">
    <source>
        <dbReference type="PIRSR" id="PIRSR019634-50"/>
    </source>
</evidence>
<keyword evidence="2 16" id="KW-0436">Ligase</keyword>
<keyword evidence="8" id="KW-0418">Kinase</keyword>
<dbReference type="InterPro" id="IPR019039">
    <property type="entry name" value="T4-Rnl1-like_N"/>
</dbReference>
<dbReference type="Pfam" id="PF09511">
    <property type="entry name" value="RNA_lig_T4_1"/>
    <property type="match status" value="1"/>
</dbReference>
<evidence type="ECO:0000259" key="18">
    <source>
        <dbReference type="Pfam" id="PF08302"/>
    </source>
</evidence>
<feature type="domain" description="tRNA ligase phosphodiesterase" evidence="18">
    <location>
        <begin position="565"/>
        <end position="827"/>
    </location>
</feature>
<dbReference type="GO" id="GO:0004519">
    <property type="term" value="F:endonuclease activity"/>
    <property type="evidence" value="ECO:0007669"/>
    <property type="project" value="UniProtKB-KW"/>
</dbReference>